<evidence type="ECO:0000256" key="2">
    <source>
        <dbReference type="ARBA" id="ARBA00022741"/>
    </source>
</evidence>
<dbReference type="CDD" id="cd14014">
    <property type="entry name" value="STKc_PknB_like"/>
    <property type="match status" value="1"/>
</dbReference>
<dbReference type="SUPFAM" id="SSF56112">
    <property type="entry name" value="Protein kinase-like (PK-like)"/>
    <property type="match status" value="1"/>
</dbReference>
<dbReference type="InterPro" id="IPR000719">
    <property type="entry name" value="Prot_kinase_dom"/>
</dbReference>
<evidence type="ECO:0000256" key="5">
    <source>
        <dbReference type="PROSITE-ProRule" id="PRU10141"/>
    </source>
</evidence>
<dbReference type="InterPro" id="IPR013229">
    <property type="entry name" value="PEGA"/>
</dbReference>
<keyword evidence="2 5" id="KW-0547">Nucleotide-binding</keyword>
<keyword evidence="1" id="KW-0808">Transferase</keyword>
<organism evidence="8 9">
    <name type="scientific">Pelagicoccus enzymogenes</name>
    <dbReference type="NCBI Taxonomy" id="2773457"/>
    <lineage>
        <taxon>Bacteria</taxon>
        <taxon>Pseudomonadati</taxon>
        <taxon>Verrucomicrobiota</taxon>
        <taxon>Opitutia</taxon>
        <taxon>Puniceicoccales</taxon>
        <taxon>Pelagicoccaceae</taxon>
        <taxon>Pelagicoccus</taxon>
    </lineage>
</organism>
<keyword evidence="3 8" id="KW-0418">Kinase</keyword>
<dbReference type="InterPro" id="IPR017441">
    <property type="entry name" value="Protein_kinase_ATP_BS"/>
</dbReference>
<feature type="region of interest" description="Disordered" evidence="6">
    <location>
        <begin position="338"/>
        <end position="372"/>
    </location>
</feature>
<dbReference type="PANTHER" id="PTHR43289">
    <property type="entry name" value="MITOGEN-ACTIVATED PROTEIN KINASE KINASE KINASE 20-RELATED"/>
    <property type="match status" value="1"/>
</dbReference>
<dbReference type="Pfam" id="PF08308">
    <property type="entry name" value="PEGA"/>
    <property type="match status" value="1"/>
</dbReference>
<dbReference type="Pfam" id="PF03781">
    <property type="entry name" value="FGE-sulfatase"/>
    <property type="match status" value="1"/>
</dbReference>
<gene>
    <name evidence="8" type="ORF">IEN85_09815</name>
</gene>
<proteinExistence type="predicted"/>
<reference evidence="8" key="1">
    <citation type="submission" date="2020-09" db="EMBL/GenBank/DDBJ databases">
        <title>Pelagicoccus enzymogenes sp. nov. with an EPS production, isolated from marine sediment.</title>
        <authorList>
            <person name="Feng X."/>
        </authorList>
    </citation>
    <scope>NUCLEOTIDE SEQUENCE</scope>
    <source>
        <strain evidence="8">NFK12</strain>
    </source>
</reference>
<sequence>MNDIFGRNQELMELPRRLGNYELTKLLGQGGMGEVYLAHNVELKEPAAVKLLPKHLAHDSSFVNRFREEARKLRRLQHQNIVQAHDFGRDGNDFYLVMECIDGGDLQDVIDANPNGLPPDEAQRYLLEIAAAVKEAHKTTIHRDLSPNNILLTKDGKVKVSDFGLSEVVGEDYARSLIQKSVTLSQVGIAETLPAENSRRAANIVGKVRYMSPQVTRGEPSDKRNDIYAIGIMLYDMLTGRTTGMVRSLRKEKPELDPRWQSIFDRCTADEISSRYQNIAELENDIREISANPKRKTPMRTLLSLLCLSAIATAAYYTSESWLPIAQPYIDSAREKFADHAQNPEVASEPPEPRKGSTAASDAAEADGTNLPNSLVRVSLETSIPSDSKLVLLSPRPQGIQLEYAHPSEIQLPSSSSDYTMRFEHPKYLPVTFTIPGNAGQHPVRFKTTQVRESHEFTIYSNPSGATVFLEDQAIGKTPLNRTFDFVRSHESQPFGRLNLRLELPGHETTEFSLEETSPSQLPVIQIPAQRAPRKLQIPLANGNQLEVTYIEPGIATIGSPDTEIGRIAHAESLKQIEVDQAFYISVTEVTQAQYRAIMNSNPSFYLGDNRPVEQVVYRDIKGPEGFLQKLNDHLQAHGYNGWTADLPTNVEWEYAARAGSQSTYYNGNDITQRGRDPNLDPLAVYMTVATANVASKTPNEWGLYDVLGNVFEWTSEGDLRGGSFKQQATTTRPAYRLIGKSDRTKTDKDANQFGLRIVLRPPN</sequence>
<dbReference type="Gene3D" id="3.90.1580.10">
    <property type="entry name" value="paralog of FGE (formylglycine-generating enzyme)"/>
    <property type="match status" value="1"/>
</dbReference>
<dbReference type="InterPro" id="IPR005532">
    <property type="entry name" value="SUMF_dom"/>
</dbReference>
<dbReference type="PANTHER" id="PTHR43289:SF6">
    <property type="entry name" value="SERINE_THREONINE-PROTEIN KINASE NEKL-3"/>
    <property type="match status" value="1"/>
</dbReference>
<dbReference type="GO" id="GO:0005524">
    <property type="term" value="F:ATP binding"/>
    <property type="evidence" value="ECO:0007669"/>
    <property type="project" value="UniProtKB-UniRule"/>
</dbReference>
<evidence type="ECO:0000259" key="7">
    <source>
        <dbReference type="PROSITE" id="PS50011"/>
    </source>
</evidence>
<protein>
    <submittedName>
        <fullName evidence="8">Protein kinase</fullName>
    </submittedName>
</protein>
<evidence type="ECO:0000313" key="9">
    <source>
        <dbReference type="Proteomes" id="UP000622317"/>
    </source>
</evidence>
<dbReference type="Proteomes" id="UP000622317">
    <property type="component" value="Unassembled WGS sequence"/>
</dbReference>
<evidence type="ECO:0000313" key="8">
    <source>
        <dbReference type="EMBL" id="MBD5779788.1"/>
    </source>
</evidence>
<dbReference type="AlphaFoldDB" id="A0A927IHK2"/>
<accession>A0A927IHK2</accession>
<dbReference type="Gene3D" id="3.30.200.20">
    <property type="entry name" value="Phosphorylase Kinase, domain 1"/>
    <property type="match status" value="1"/>
</dbReference>
<dbReference type="Pfam" id="PF00069">
    <property type="entry name" value="Pkinase"/>
    <property type="match status" value="1"/>
</dbReference>
<evidence type="ECO:0000256" key="3">
    <source>
        <dbReference type="ARBA" id="ARBA00022777"/>
    </source>
</evidence>
<comment type="caution">
    <text evidence="8">The sequence shown here is derived from an EMBL/GenBank/DDBJ whole genome shotgun (WGS) entry which is preliminary data.</text>
</comment>
<dbReference type="RefSeq" id="WP_191616913.1">
    <property type="nucleotide sequence ID" value="NZ_JACYFG010000013.1"/>
</dbReference>
<keyword evidence="9" id="KW-1185">Reference proteome</keyword>
<dbReference type="GO" id="GO:0004674">
    <property type="term" value="F:protein serine/threonine kinase activity"/>
    <property type="evidence" value="ECO:0007669"/>
    <property type="project" value="TreeGrafter"/>
</dbReference>
<dbReference type="InterPro" id="IPR011009">
    <property type="entry name" value="Kinase-like_dom_sf"/>
</dbReference>
<evidence type="ECO:0000256" key="1">
    <source>
        <dbReference type="ARBA" id="ARBA00022679"/>
    </source>
</evidence>
<dbReference type="InterPro" id="IPR042095">
    <property type="entry name" value="SUMF_sf"/>
</dbReference>
<name>A0A927IHK2_9BACT</name>
<dbReference type="PROSITE" id="PS00107">
    <property type="entry name" value="PROTEIN_KINASE_ATP"/>
    <property type="match status" value="1"/>
</dbReference>
<dbReference type="EMBL" id="JACYFG010000013">
    <property type="protein sequence ID" value="MBD5779788.1"/>
    <property type="molecule type" value="Genomic_DNA"/>
</dbReference>
<dbReference type="InterPro" id="IPR016187">
    <property type="entry name" value="CTDL_fold"/>
</dbReference>
<feature type="binding site" evidence="5">
    <location>
        <position position="50"/>
    </location>
    <ligand>
        <name>ATP</name>
        <dbReference type="ChEBI" id="CHEBI:30616"/>
    </ligand>
</feature>
<evidence type="ECO:0000256" key="4">
    <source>
        <dbReference type="ARBA" id="ARBA00022840"/>
    </source>
</evidence>
<feature type="domain" description="Protein kinase" evidence="7">
    <location>
        <begin position="21"/>
        <end position="287"/>
    </location>
</feature>
<evidence type="ECO:0000256" key="6">
    <source>
        <dbReference type="SAM" id="MobiDB-lite"/>
    </source>
</evidence>
<keyword evidence="4 5" id="KW-0067">ATP-binding</keyword>
<dbReference type="SUPFAM" id="SSF56436">
    <property type="entry name" value="C-type lectin-like"/>
    <property type="match status" value="1"/>
</dbReference>
<dbReference type="PROSITE" id="PS50011">
    <property type="entry name" value="PROTEIN_KINASE_DOM"/>
    <property type="match status" value="1"/>
</dbReference>
<dbReference type="Gene3D" id="1.10.510.10">
    <property type="entry name" value="Transferase(Phosphotransferase) domain 1"/>
    <property type="match status" value="1"/>
</dbReference>